<name>A0ABD2X2K3_9HYME</name>
<feature type="compositionally biased region" description="Basic and acidic residues" evidence="1">
    <location>
        <begin position="60"/>
        <end position="70"/>
    </location>
</feature>
<comment type="caution">
    <text evidence="2">The sequence shown here is derived from an EMBL/GenBank/DDBJ whole genome shotgun (WGS) entry which is preliminary data.</text>
</comment>
<accession>A0ABD2X2K3</accession>
<dbReference type="Proteomes" id="UP001627154">
    <property type="component" value="Unassembled WGS sequence"/>
</dbReference>
<keyword evidence="3" id="KW-1185">Reference proteome</keyword>
<dbReference type="AlphaFoldDB" id="A0ABD2X2K3"/>
<evidence type="ECO:0000256" key="1">
    <source>
        <dbReference type="SAM" id="MobiDB-lite"/>
    </source>
</evidence>
<sequence>MESQTLDKERAQYVKRNPAQLRTYYIFLYVIPDDTRKYMRKNIAKSTGITRSDRSSNSSSDRDYAQRRIV</sequence>
<proteinExistence type="predicted"/>
<protein>
    <submittedName>
        <fullName evidence="2">Uncharacterized protein</fullName>
    </submittedName>
</protein>
<evidence type="ECO:0000313" key="2">
    <source>
        <dbReference type="EMBL" id="KAL3399375.1"/>
    </source>
</evidence>
<dbReference type="EMBL" id="JBJJXI010000056">
    <property type="protein sequence ID" value="KAL3399375.1"/>
    <property type="molecule type" value="Genomic_DNA"/>
</dbReference>
<feature type="region of interest" description="Disordered" evidence="1">
    <location>
        <begin position="44"/>
        <end position="70"/>
    </location>
</feature>
<organism evidence="2 3">
    <name type="scientific">Trichogramma kaykai</name>
    <dbReference type="NCBI Taxonomy" id="54128"/>
    <lineage>
        <taxon>Eukaryota</taxon>
        <taxon>Metazoa</taxon>
        <taxon>Ecdysozoa</taxon>
        <taxon>Arthropoda</taxon>
        <taxon>Hexapoda</taxon>
        <taxon>Insecta</taxon>
        <taxon>Pterygota</taxon>
        <taxon>Neoptera</taxon>
        <taxon>Endopterygota</taxon>
        <taxon>Hymenoptera</taxon>
        <taxon>Apocrita</taxon>
        <taxon>Proctotrupomorpha</taxon>
        <taxon>Chalcidoidea</taxon>
        <taxon>Trichogrammatidae</taxon>
        <taxon>Trichogramma</taxon>
    </lineage>
</organism>
<reference evidence="2 3" key="1">
    <citation type="journal article" date="2024" name="bioRxiv">
        <title>A reference genome for Trichogramma kaykai: A tiny desert-dwelling parasitoid wasp with competing sex-ratio distorters.</title>
        <authorList>
            <person name="Culotta J."/>
            <person name="Lindsey A.R."/>
        </authorList>
    </citation>
    <scope>NUCLEOTIDE SEQUENCE [LARGE SCALE GENOMIC DNA]</scope>
    <source>
        <strain evidence="2 3">KSX58</strain>
    </source>
</reference>
<gene>
    <name evidence="2" type="ORF">TKK_007234</name>
</gene>
<evidence type="ECO:0000313" key="3">
    <source>
        <dbReference type="Proteomes" id="UP001627154"/>
    </source>
</evidence>